<protein>
    <submittedName>
        <fullName evidence="3">Molybdopterin oxidoreductase, iron-sulfur binding subunit</fullName>
    </submittedName>
</protein>
<feature type="domain" description="4Fe-4S ferredoxin-type" evidence="2">
    <location>
        <begin position="793"/>
        <end position="823"/>
    </location>
</feature>
<name>M5UCL7_9BACT</name>
<evidence type="ECO:0000313" key="3">
    <source>
        <dbReference type="EMBL" id="EMI55606.1"/>
    </source>
</evidence>
<accession>M5UCL7</accession>
<feature type="region of interest" description="Disordered" evidence="1">
    <location>
        <begin position="1056"/>
        <end position="1116"/>
    </location>
</feature>
<feature type="domain" description="4Fe-4S ferredoxin-type" evidence="2">
    <location>
        <begin position="880"/>
        <end position="909"/>
    </location>
</feature>
<dbReference type="CDD" id="cd10551">
    <property type="entry name" value="PsrB"/>
    <property type="match status" value="1"/>
</dbReference>
<dbReference type="CDD" id="cd02784">
    <property type="entry name" value="MopB_CT_PHLH"/>
    <property type="match status" value="1"/>
</dbReference>
<dbReference type="Gene3D" id="3.30.70.20">
    <property type="match status" value="2"/>
</dbReference>
<dbReference type="SUPFAM" id="SSF54862">
    <property type="entry name" value="4Fe-4S ferredoxins"/>
    <property type="match status" value="1"/>
</dbReference>
<feature type="compositionally biased region" description="Basic and acidic residues" evidence="1">
    <location>
        <begin position="1056"/>
        <end position="1103"/>
    </location>
</feature>
<dbReference type="InterPro" id="IPR009010">
    <property type="entry name" value="Asp_de-COase-like_dom_sf"/>
</dbReference>
<dbReference type="PROSITE" id="PS51379">
    <property type="entry name" value="4FE4S_FER_2"/>
    <property type="match status" value="3"/>
</dbReference>
<evidence type="ECO:0000259" key="2">
    <source>
        <dbReference type="PROSITE" id="PS51379"/>
    </source>
</evidence>
<dbReference type="PANTHER" id="PTHR42783:SF3">
    <property type="entry name" value="GLUTAMATE SYNTHASE [NADPH] SMALL CHAIN-RELATED"/>
    <property type="match status" value="1"/>
</dbReference>
<dbReference type="SUPFAM" id="SSF50692">
    <property type="entry name" value="ADC-like"/>
    <property type="match status" value="1"/>
</dbReference>
<sequence length="1116" mass="121320">MSELNGDESFVNDFLHREFPVAASEFPEGVSRRRWMQLMGASLAMAGVAGCRYPEELISPFVIRPEGRVPGESYYSATNVEIAGEVCHLLVSCVDGRPTKVEPNTEHPAKGIAGTYAQASMLGLYDPDRARGEVGVPIHREEKKRKESTWESFITYGTALLRSADKGERLAVLSGPTTSPTTLRMLSKLQAKFPAATVCFYDPIDGGTMSEATQKVFGEQARQQYDFSEADVIVSLEADFLGSQAGSLVNSATFSKKRDPMAGEMSRLYVAEGGYTTTGTAADARLAIRPSQMPALLAELGRRVEKAKSGDLAGANLDVEKVVEESQAYSELGPQERLERFLDSAAADLAAAGDKGVVVVGESLGADMVAAGIDMNSKLGSFGTLQKFVSAAESQLKNHVSLGELVAKMKGGEVDELLVFDTNVVYTAPGDIDFAEALTHVEHSIYLGTYDDETAAECEWSLPMCHPFESWGDCVGRDGHYGICQPQILPLLGGKTPAEVLALMLEEDVVDGEQIVRQTANSVTGSAISDREWRKLLHDGYADGMVVEPKSLEPKNASVELPSEAPEVAETFEKEYSDESFRDSFEVLFTPAEGLYDGRFANIGWLQEMPQAVTKLTWDNAAIMSPGSAKAIGTKHGLMVALRQGDSLVELPVFEMPGCAPGVVSVAIGYGRKRVGMVGGMPDEDVPVVGVDVSPIRKSDSAMMLAPVEARPRLNEYELCTTQDHWAIDELGRDEAEARSFTLVREGTTELLKKLPEFTEAKGPHVPAVGKDGTLWQEPIAAIEEAREDLPQWGMSIDLTKCLGCNGCVIACQSENNVPIVGKEQVGNSREMHWLRIDRYFQGDEDVTDIVQEPVACMHCETAPCEQVCPVAATVHTDEGINAMAYNRCIGTRYCANNCPYKVRRFNYFNYNEDVGVGYGIDAYPGTIESASRKLQALVLNPEVTVRGRGVMEKCTYCVQRVEKAKINARKEGGRPIADGEIITACQAACPTGAIEFGNVADPNSRVSKAKEDIRSYGMLTQLNVKPRTTYLSRIRNTPVSLMSRAQLIDLTTLEAPHHGHGHGDDHGHGEGGHDESGHDDHGDEGHGDEGHGHDDHGKDEKHSRRIRGKFQLPIV</sequence>
<comment type="caution">
    <text evidence="3">The sequence shown here is derived from an EMBL/GenBank/DDBJ whole genome shotgun (WGS) entry which is preliminary data.</text>
</comment>
<dbReference type="Proteomes" id="UP000011885">
    <property type="component" value="Unassembled WGS sequence"/>
</dbReference>
<dbReference type="NCBIfam" id="TIGR04519">
    <property type="entry name" value="MoCo_extend_TAT"/>
    <property type="match status" value="1"/>
</dbReference>
<dbReference type="Gene3D" id="3.30.2070.10">
    <property type="entry name" value="Formate dehydrogenase/DMSO reductase"/>
    <property type="match status" value="1"/>
</dbReference>
<organism evidence="3 4">
    <name type="scientific">Rhodopirellula sallentina SM41</name>
    <dbReference type="NCBI Taxonomy" id="1263870"/>
    <lineage>
        <taxon>Bacteria</taxon>
        <taxon>Pseudomonadati</taxon>
        <taxon>Planctomycetota</taxon>
        <taxon>Planctomycetia</taxon>
        <taxon>Pirellulales</taxon>
        <taxon>Pirellulaceae</taxon>
        <taxon>Rhodopirellula</taxon>
    </lineage>
</organism>
<gene>
    <name evidence="3" type="ORF">RSSM_02967</name>
</gene>
<dbReference type="InterPro" id="IPR017896">
    <property type="entry name" value="4Fe4S_Fe-S-bd"/>
</dbReference>
<feature type="domain" description="4Fe-4S ferredoxin-type" evidence="2">
    <location>
        <begin position="848"/>
        <end position="879"/>
    </location>
</feature>
<evidence type="ECO:0000313" key="4">
    <source>
        <dbReference type="Proteomes" id="UP000011885"/>
    </source>
</evidence>
<dbReference type="SUPFAM" id="SSF53706">
    <property type="entry name" value="Formate dehydrogenase/DMSO reductase, domains 1-3"/>
    <property type="match status" value="1"/>
</dbReference>
<dbReference type="Pfam" id="PF13247">
    <property type="entry name" value="Fer4_11"/>
    <property type="match status" value="1"/>
</dbReference>
<proteinExistence type="predicted"/>
<dbReference type="PATRIC" id="fig|1263870.3.peg.3154"/>
<dbReference type="InterPro" id="IPR030948">
    <property type="entry name" value="TAT_var_transloc_signal_dom"/>
</dbReference>
<reference evidence="3 4" key="1">
    <citation type="journal article" date="2013" name="Mar. Genomics">
        <title>Expression of sulfatases in Rhodopirellula baltica and the diversity of sulfatases in the genus Rhodopirellula.</title>
        <authorList>
            <person name="Wegner C.E."/>
            <person name="Richter-Heitmann T."/>
            <person name="Klindworth A."/>
            <person name="Klockow C."/>
            <person name="Richter M."/>
            <person name="Achstetter T."/>
            <person name="Glockner F.O."/>
            <person name="Harder J."/>
        </authorList>
    </citation>
    <scope>NUCLEOTIDE SEQUENCE [LARGE SCALE GENOMIC DNA]</scope>
    <source>
        <strain evidence="3 4">SM41</strain>
    </source>
</reference>
<dbReference type="PANTHER" id="PTHR42783">
    <property type="entry name" value="GLUTAMATE SYNTHASE [NADPH] SMALL CHAIN"/>
    <property type="match status" value="1"/>
</dbReference>
<dbReference type="AlphaFoldDB" id="M5UCL7"/>
<dbReference type="EMBL" id="ANOH01000207">
    <property type="protein sequence ID" value="EMI55606.1"/>
    <property type="molecule type" value="Genomic_DNA"/>
</dbReference>
<evidence type="ECO:0000256" key="1">
    <source>
        <dbReference type="SAM" id="MobiDB-lite"/>
    </source>
</evidence>
<keyword evidence="4" id="KW-1185">Reference proteome</keyword>
<dbReference type="Gene3D" id="3.40.50.740">
    <property type="match status" value="1"/>
</dbReference>